<proteinExistence type="predicted"/>
<accession>A0A368JRQ5</accession>
<dbReference type="AlphaFoldDB" id="A0A368JRQ5"/>
<dbReference type="PROSITE" id="PS51007">
    <property type="entry name" value="CYTC"/>
    <property type="match status" value="1"/>
</dbReference>
<keyword evidence="1 5" id="KW-0349">Heme</keyword>
<evidence type="ECO:0000256" key="3">
    <source>
        <dbReference type="ARBA" id="ARBA00022729"/>
    </source>
</evidence>
<evidence type="ECO:0000256" key="5">
    <source>
        <dbReference type="PROSITE-ProRule" id="PRU00433"/>
    </source>
</evidence>
<dbReference type="InterPro" id="IPR009056">
    <property type="entry name" value="Cyt_c-like_dom"/>
</dbReference>
<reference evidence="7 8" key="1">
    <citation type="submission" date="2018-07" db="EMBL/GenBank/DDBJ databases">
        <title>Genome analysis of Larkinella rosea.</title>
        <authorList>
            <person name="Zhou Z."/>
            <person name="Wang G."/>
        </authorList>
    </citation>
    <scope>NUCLEOTIDE SEQUENCE [LARGE SCALE GENOMIC DNA]</scope>
    <source>
        <strain evidence="8">zzj9</strain>
    </source>
</reference>
<evidence type="ECO:0000313" key="8">
    <source>
        <dbReference type="Proteomes" id="UP000253383"/>
    </source>
</evidence>
<dbReference type="PANTHER" id="PTHR45460:SF2">
    <property type="entry name" value="ALPHA 1,3 GLUCANASE, GH71 FAMILY (EUROFUNG)"/>
    <property type="match status" value="1"/>
</dbReference>
<dbReference type="PANTHER" id="PTHR45460">
    <property type="entry name" value="SIMILAR TO CYSTEINE PROTEINASE"/>
    <property type="match status" value="1"/>
</dbReference>
<dbReference type="RefSeq" id="WP_114406061.1">
    <property type="nucleotide sequence ID" value="NZ_QOWE01000008.1"/>
</dbReference>
<dbReference type="GO" id="GO:0046872">
    <property type="term" value="F:metal ion binding"/>
    <property type="evidence" value="ECO:0007669"/>
    <property type="project" value="UniProtKB-KW"/>
</dbReference>
<keyword evidence="3" id="KW-0732">Signal</keyword>
<evidence type="ECO:0000256" key="1">
    <source>
        <dbReference type="ARBA" id="ARBA00022617"/>
    </source>
</evidence>
<gene>
    <name evidence="7" type="ORF">DUE52_10995</name>
</gene>
<evidence type="ECO:0000256" key="4">
    <source>
        <dbReference type="ARBA" id="ARBA00023004"/>
    </source>
</evidence>
<dbReference type="InterPro" id="IPR028994">
    <property type="entry name" value="Integrin_alpha_N"/>
</dbReference>
<protein>
    <submittedName>
        <fullName evidence="7">VCBS repeat-containing protein</fullName>
    </submittedName>
</protein>
<dbReference type="Pfam" id="PF13517">
    <property type="entry name" value="FG-GAP_3"/>
    <property type="match status" value="2"/>
</dbReference>
<organism evidence="7 8">
    <name type="scientific">Larkinella punicea</name>
    <dbReference type="NCBI Taxonomy" id="2315727"/>
    <lineage>
        <taxon>Bacteria</taxon>
        <taxon>Pseudomonadati</taxon>
        <taxon>Bacteroidota</taxon>
        <taxon>Cytophagia</taxon>
        <taxon>Cytophagales</taxon>
        <taxon>Spirosomataceae</taxon>
        <taxon>Larkinella</taxon>
    </lineage>
</organism>
<evidence type="ECO:0000313" key="7">
    <source>
        <dbReference type="EMBL" id="RCR69374.1"/>
    </source>
</evidence>
<keyword evidence="4 5" id="KW-0408">Iron</keyword>
<dbReference type="Gene3D" id="2.130.10.130">
    <property type="entry name" value="Integrin alpha, N-terminal"/>
    <property type="match status" value="1"/>
</dbReference>
<dbReference type="EMBL" id="QOWE01000008">
    <property type="protein sequence ID" value="RCR69374.1"/>
    <property type="molecule type" value="Genomic_DNA"/>
</dbReference>
<dbReference type="GO" id="GO:0009055">
    <property type="term" value="F:electron transfer activity"/>
    <property type="evidence" value="ECO:0007669"/>
    <property type="project" value="InterPro"/>
</dbReference>
<dbReference type="OrthoDB" id="1391917at2"/>
<name>A0A368JRQ5_9BACT</name>
<evidence type="ECO:0000256" key="2">
    <source>
        <dbReference type="ARBA" id="ARBA00022723"/>
    </source>
</evidence>
<feature type="domain" description="Cytochrome c" evidence="6">
    <location>
        <begin position="41"/>
        <end position="132"/>
    </location>
</feature>
<dbReference type="SUPFAM" id="SSF46626">
    <property type="entry name" value="Cytochrome c"/>
    <property type="match status" value="1"/>
</dbReference>
<dbReference type="InterPro" id="IPR013517">
    <property type="entry name" value="FG-GAP"/>
</dbReference>
<comment type="caution">
    <text evidence="7">The sequence shown here is derived from an EMBL/GenBank/DDBJ whole genome shotgun (WGS) entry which is preliminary data.</text>
</comment>
<dbReference type="GO" id="GO:0020037">
    <property type="term" value="F:heme binding"/>
    <property type="evidence" value="ECO:0007669"/>
    <property type="project" value="InterPro"/>
</dbReference>
<dbReference type="InterPro" id="IPR036909">
    <property type="entry name" value="Cyt_c-like_dom_sf"/>
</dbReference>
<evidence type="ECO:0000259" key="6">
    <source>
        <dbReference type="PROSITE" id="PS51007"/>
    </source>
</evidence>
<sequence>MPFLQTGLLFFITLWLASFSLVGKNDTQAGFPNRAAANRDDSISVGKQLAQRHCGSCHLFPEPALLDKKTWVTGVLPNMAMRLGIKLPGQDTLKPLSPEEEKAVAHLTIYPETARLSTDEWAEIVRYYERVAPTEPLPQKSYQSVTNQLPLFKAREIALGDKPVPQTTLLKYDKNTARLYVGDAQNALYVLDNPLQAGDAFLNDTWWIDTAPTDIDFPKNAAPRLLTIGIFSPSDQHLGRLMTLERAAKPGSSPINIRDLPRPVQFTTGDLNTDGKEDVVICGFGNNAGKLFWYDGFEPTKEHVLKALPGARKVEIADFNRDKKPDIMVVMAQAREEVVIFYNQGNGRFKEKTVLQFSPLFGASYFELADFNRDGFQDILLTNGDNWDYSSVNKNYHGVRIYLNDRKDNFKEAWFYPLYGASKAIARDFDQDGDLDIAATSFYANLAQPEQGFVYLSNEGRMNFKPFTTPEGAHGKWLTMEAADFDKDGDVDIVLGSYFHTVGEMTQLIFKGILSFPQLLVLENRKK</sequence>
<keyword evidence="8" id="KW-1185">Reference proteome</keyword>
<dbReference type="Proteomes" id="UP000253383">
    <property type="component" value="Unassembled WGS sequence"/>
</dbReference>
<dbReference type="SUPFAM" id="SSF69318">
    <property type="entry name" value="Integrin alpha N-terminal domain"/>
    <property type="match status" value="1"/>
</dbReference>
<keyword evidence="2 5" id="KW-0479">Metal-binding</keyword>